<name>A0A3N1GY65_9PSEU</name>
<dbReference type="PANTHER" id="PTHR39332:SF7">
    <property type="entry name" value="SRPBCC FAMILY PROTEIN"/>
    <property type="match status" value="1"/>
</dbReference>
<accession>A0A3N1GY65</accession>
<reference evidence="1 2" key="1">
    <citation type="submission" date="2018-11" db="EMBL/GenBank/DDBJ databases">
        <title>Sequencing the genomes of 1000 actinobacteria strains.</title>
        <authorList>
            <person name="Klenk H.-P."/>
        </authorList>
    </citation>
    <scope>NUCLEOTIDE SEQUENCE [LARGE SCALE GENOMIC DNA]</scope>
    <source>
        <strain evidence="1 2">DSM 44231</strain>
    </source>
</reference>
<sequence length="153" mass="17026">MSQQPKFTAHHSAVLDASPAHVWQEVRDFAGFVHLVFGNAVKDVGWVGKSSAATVPAKIEFTLLPGNDLVTEEVVGRDELTRSLTYRTIGQALSLYDYVSTYRVLPVTNDHGRCFMEWSHEFKVVDNADPAFLPSFLDMVAGEMDTVQAYFAQ</sequence>
<dbReference type="Proteomes" id="UP000268727">
    <property type="component" value="Unassembled WGS sequence"/>
</dbReference>
<organism evidence="1 2">
    <name type="scientific">Saccharothrix texasensis</name>
    <dbReference type="NCBI Taxonomy" id="103734"/>
    <lineage>
        <taxon>Bacteria</taxon>
        <taxon>Bacillati</taxon>
        <taxon>Actinomycetota</taxon>
        <taxon>Actinomycetes</taxon>
        <taxon>Pseudonocardiales</taxon>
        <taxon>Pseudonocardiaceae</taxon>
        <taxon>Saccharothrix</taxon>
    </lineage>
</organism>
<protein>
    <submittedName>
        <fullName evidence="1">Polyketide cyclase/dehydrase/lipid transport protein</fullName>
    </submittedName>
</protein>
<evidence type="ECO:0000313" key="2">
    <source>
        <dbReference type="Proteomes" id="UP000268727"/>
    </source>
</evidence>
<dbReference type="Pfam" id="PF10604">
    <property type="entry name" value="Polyketide_cyc2"/>
    <property type="match status" value="1"/>
</dbReference>
<dbReference type="RefSeq" id="WP_170184921.1">
    <property type="nucleotide sequence ID" value="NZ_RJKM01000001.1"/>
</dbReference>
<gene>
    <name evidence="1" type="ORF">EDD40_0495</name>
</gene>
<dbReference type="InterPro" id="IPR023393">
    <property type="entry name" value="START-like_dom_sf"/>
</dbReference>
<dbReference type="Gene3D" id="3.30.530.20">
    <property type="match status" value="1"/>
</dbReference>
<keyword evidence="2" id="KW-1185">Reference proteome</keyword>
<evidence type="ECO:0000313" key="1">
    <source>
        <dbReference type="EMBL" id="ROP35273.1"/>
    </source>
</evidence>
<proteinExistence type="predicted"/>
<dbReference type="PANTHER" id="PTHR39332">
    <property type="entry name" value="BLL4707 PROTEIN"/>
    <property type="match status" value="1"/>
</dbReference>
<dbReference type="AlphaFoldDB" id="A0A3N1GY65"/>
<dbReference type="EMBL" id="RJKM01000001">
    <property type="protein sequence ID" value="ROP35273.1"/>
    <property type="molecule type" value="Genomic_DNA"/>
</dbReference>
<dbReference type="InterPro" id="IPR019587">
    <property type="entry name" value="Polyketide_cyclase/dehydratase"/>
</dbReference>
<dbReference type="CDD" id="cd07821">
    <property type="entry name" value="PYR_PYL_RCAR_like"/>
    <property type="match status" value="1"/>
</dbReference>
<comment type="caution">
    <text evidence="1">The sequence shown here is derived from an EMBL/GenBank/DDBJ whole genome shotgun (WGS) entry which is preliminary data.</text>
</comment>
<dbReference type="SUPFAM" id="SSF55961">
    <property type="entry name" value="Bet v1-like"/>
    <property type="match status" value="1"/>
</dbReference>